<gene>
    <name evidence="1" type="ORF">ACOLOM_LOCUS5396</name>
</gene>
<accession>A0ACA9M3P8</accession>
<feature type="non-terminal residue" evidence="1">
    <location>
        <position position="309"/>
    </location>
</feature>
<dbReference type="Proteomes" id="UP000789525">
    <property type="component" value="Unassembled WGS sequence"/>
</dbReference>
<dbReference type="EMBL" id="CAJVPT010009892">
    <property type="protein sequence ID" value="CAG8565416.1"/>
    <property type="molecule type" value="Genomic_DNA"/>
</dbReference>
<keyword evidence="2" id="KW-1185">Reference proteome</keyword>
<name>A0ACA9M3P8_9GLOM</name>
<evidence type="ECO:0000313" key="1">
    <source>
        <dbReference type="EMBL" id="CAG8565416.1"/>
    </source>
</evidence>
<proteinExistence type="predicted"/>
<organism evidence="1 2">
    <name type="scientific">Acaulospora colombiana</name>
    <dbReference type="NCBI Taxonomy" id="27376"/>
    <lineage>
        <taxon>Eukaryota</taxon>
        <taxon>Fungi</taxon>
        <taxon>Fungi incertae sedis</taxon>
        <taxon>Mucoromycota</taxon>
        <taxon>Glomeromycotina</taxon>
        <taxon>Glomeromycetes</taxon>
        <taxon>Diversisporales</taxon>
        <taxon>Acaulosporaceae</taxon>
        <taxon>Acaulospora</taxon>
    </lineage>
</organism>
<comment type="caution">
    <text evidence="1">The sequence shown here is derived from an EMBL/GenBank/DDBJ whole genome shotgun (WGS) entry which is preliminary data.</text>
</comment>
<reference evidence="1" key="1">
    <citation type="submission" date="2021-06" db="EMBL/GenBank/DDBJ databases">
        <authorList>
            <person name="Kallberg Y."/>
            <person name="Tangrot J."/>
            <person name="Rosling A."/>
        </authorList>
    </citation>
    <scope>NUCLEOTIDE SEQUENCE</scope>
    <source>
        <strain evidence="1">CL356</strain>
    </source>
</reference>
<evidence type="ECO:0000313" key="2">
    <source>
        <dbReference type="Proteomes" id="UP000789525"/>
    </source>
</evidence>
<protein>
    <submittedName>
        <fullName evidence="1">16179_t:CDS:1</fullName>
    </submittedName>
</protein>
<sequence length="309" mass="35059">MYGGGYDDFEHGKERENVNFGGKTSLNIEYPMLFELNNPSKQKHSHAGVLEFIAEEGRVYLPYWMMQTLSLEQGDFLEIKNATLPLGTFVKIQPQTVNFLDISDPKAVLENAFRNFSTLTRGDIIQINYNNKIYEILVLEVKPSSESVDGISIVETDLEVDFAPPVGYVEPSPQPKDTMANRIKIGESVLESERWLAFQGTGNRLNGKLVKTSSANARLHNPNSNKQDPDSGRNVPAPLRLPFGKLFFGYKVVPLNEKKEVKDSKVRFYVLQGQIQIAQIPQHHLLQQQHLLNLQVRIAIIMMKYLVEK</sequence>